<evidence type="ECO:0000313" key="6">
    <source>
        <dbReference type="Proteomes" id="UP001162031"/>
    </source>
</evidence>
<comment type="caution">
    <text evidence="5">The sequence shown here is derived from an EMBL/GenBank/DDBJ whole genome shotgun (WGS) entry which is preliminary data.</text>
</comment>
<dbReference type="PANTHER" id="PTHR24346">
    <property type="entry name" value="MAP/MICROTUBULE AFFINITY-REGULATING KINASE"/>
    <property type="match status" value="1"/>
</dbReference>
<dbReference type="SUPFAM" id="SSF56112">
    <property type="entry name" value="Protein kinase-like (PK-like)"/>
    <property type="match status" value="1"/>
</dbReference>
<feature type="region of interest" description="Disordered" evidence="3">
    <location>
        <begin position="59"/>
        <end position="82"/>
    </location>
</feature>
<feature type="compositionally biased region" description="Low complexity" evidence="3">
    <location>
        <begin position="59"/>
        <end position="68"/>
    </location>
</feature>
<dbReference type="PROSITE" id="PS00108">
    <property type="entry name" value="PROTEIN_KINASE_ST"/>
    <property type="match status" value="1"/>
</dbReference>
<dbReference type="GO" id="GO:0005524">
    <property type="term" value="F:ATP binding"/>
    <property type="evidence" value="ECO:0007669"/>
    <property type="project" value="UniProtKB-KW"/>
</dbReference>
<dbReference type="SMART" id="SM00220">
    <property type="entry name" value="S_TKc"/>
    <property type="match status" value="1"/>
</dbReference>
<evidence type="ECO:0000256" key="2">
    <source>
        <dbReference type="ARBA" id="ARBA00022840"/>
    </source>
</evidence>
<feature type="domain" description="Protein kinase" evidence="4">
    <location>
        <begin position="32"/>
        <end position="391"/>
    </location>
</feature>
<evidence type="ECO:0000256" key="1">
    <source>
        <dbReference type="ARBA" id="ARBA00022741"/>
    </source>
</evidence>
<dbReference type="Gene3D" id="1.10.510.10">
    <property type="entry name" value="Transferase(Phosphotransferase) domain 1"/>
    <property type="match status" value="1"/>
</dbReference>
<proteinExistence type="predicted"/>
<name>A0AAV0UXM8_HYABA</name>
<dbReference type="EMBL" id="CANTFL010001444">
    <property type="protein sequence ID" value="CAI5740194.1"/>
    <property type="molecule type" value="Genomic_DNA"/>
</dbReference>
<dbReference type="Gene3D" id="3.30.200.20">
    <property type="entry name" value="Phosphorylase Kinase, domain 1"/>
    <property type="match status" value="2"/>
</dbReference>
<dbReference type="InterPro" id="IPR011009">
    <property type="entry name" value="Kinase-like_dom_sf"/>
</dbReference>
<dbReference type="GO" id="GO:0005737">
    <property type="term" value="C:cytoplasm"/>
    <property type="evidence" value="ECO:0007669"/>
    <property type="project" value="TreeGrafter"/>
</dbReference>
<evidence type="ECO:0000259" key="4">
    <source>
        <dbReference type="PROSITE" id="PS50011"/>
    </source>
</evidence>
<reference evidence="5" key="1">
    <citation type="submission" date="2022-12" db="EMBL/GenBank/DDBJ databases">
        <authorList>
            <person name="Webb A."/>
        </authorList>
    </citation>
    <scope>NUCLEOTIDE SEQUENCE</scope>
    <source>
        <strain evidence="5">Hp1</strain>
    </source>
</reference>
<keyword evidence="2" id="KW-0067">ATP-binding</keyword>
<dbReference type="Proteomes" id="UP001162031">
    <property type="component" value="Unassembled WGS sequence"/>
</dbReference>
<protein>
    <recommendedName>
        <fullName evidence="4">Protein kinase domain-containing protein</fullName>
    </recommendedName>
</protein>
<gene>
    <name evidence="5" type="ORF">HBR001_LOCUS8074</name>
</gene>
<dbReference type="InterPro" id="IPR000719">
    <property type="entry name" value="Prot_kinase_dom"/>
</dbReference>
<dbReference type="InterPro" id="IPR008271">
    <property type="entry name" value="Ser/Thr_kinase_AS"/>
</dbReference>
<dbReference type="CDD" id="cd14008">
    <property type="entry name" value="STKc_LKB1_CaMKK"/>
    <property type="match status" value="1"/>
</dbReference>
<organism evidence="5 6">
    <name type="scientific">Hyaloperonospora brassicae</name>
    <name type="common">Brassica downy mildew</name>
    <name type="synonym">Peronospora brassicae</name>
    <dbReference type="NCBI Taxonomy" id="162125"/>
    <lineage>
        <taxon>Eukaryota</taxon>
        <taxon>Sar</taxon>
        <taxon>Stramenopiles</taxon>
        <taxon>Oomycota</taxon>
        <taxon>Peronosporomycetes</taxon>
        <taxon>Peronosporales</taxon>
        <taxon>Peronosporaceae</taxon>
        <taxon>Hyaloperonospora</taxon>
    </lineage>
</organism>
<dbReference type="PANTHER" id="PTHR24346:SF77">
    <property type="entry name" value="SERINE THREONINE PROTEIN KINASE"/>
    <property type="match status" value="1"/>
</dbReference>
<evidence type="ECO:0000256" key="3">
    <source>
        <dbReference type="SAM" id="MobiDB-lite"/>
    </source>
</evidence>
<dbReference type="Pfam" id="PF00069">
    <property type="entry name" value="Pkinase"/>
    <property type="match status" value="1"/>
</dbReference>
<evidence type="ECO:0000313" key="5">
    <source>
        <dbReference type="EMBL" id="CAI5740194.1"/>
    </source>
</evidence>
<keyword evidence="1" id="KW-0547">Nucleotide-binding</keyword>
<dbReference type="GO" id="GO:0004674">
    <property type="term" value="F:protein serine/threonine kinase activity"/>
    <property type="evidence" value="ECO:0007669"/>
    <property type="project" value="TreeGrafter"/>
</dbReference>
<dbReference type="AlphaFoldDB" id="A0AAV0UXM8"/>
<accession>A0AAV0UXM8</accession>
<dbReference type="GO" id="GO:0035556">
    <property type="term" value="P:intracellular signal transduction"/>
    <property type="evidence" value="ECO:0007669"/>
    <property type="project" value="TreeGrafter"/>
</dbReference>
<dbReference type="PROSITE" id="PS50011">
    <property type="entry name" value="PROTEIN_KINASE_DOM"/>
    <property type="match status" value="1"/>
</dbReference>
<keyword evidence="6" id="KW-1185">Reference proteome</keyword>
<sequence length="400" mass="44258">MSDARPRSWHIVETRAVVTRKAPEGATYLNNYRVLHTLGQGRFGKVKLCERLAETSSASDSSSFATDDQTVRTTAEDGDEAAATLPRPETFARPAVRQFALKIYSKTMLRRRKGYCAEPAGDQLRDGRECGASEDAVPVRLRVVTALDRVRDEISIMRSLYHRNVVLLFEVIEADGSDKVYLVLEYMAGGPCMVYRPATKDFCSPVTGSALSEELARSHMSDLLLGLQYLHERRICHRDIKPDNVLLNGSGRCHISDFGCARALGDSAADGVGGVAGANAEPVLLSDTVGTYQFLAPECCSGEAYDPFKVDIWAVGIMFYIFLFGKLPFRSEGTRALFEEIARAEMQLPGTAESVREAPLSHECQDLLHRLLEKKPEQRITIAAALCHPWFMDGDEPLSF</sequence>